<keyword evidence="5" id="KW-1185">Reference proteome</keyword>
<dbReference type="PANTHER" id="PTHR32215:SF0">
    <property type="entry name" value="CILIA- AND FLAGELLA-ASSOCIATED PROTEIN 57"/>
    <property type="match status" value="1"/>
</dbReference>
<dbReference type="Pfam" id="PF00400">
    <property type="entry name" value="WD40"/>
    <property type="match status" value="1"/>
</dbReference>
<keyword evidence="2" id="KW-0175">Coiled coil</keyword>
<feature type="repeat" description="WD" evidence="1">
    <location>
        <begin position="479"/>
        <end position="501"/>
    </location>
</feature>
<dbReference type="SUPFAM" id="SSF50978">
    <property type="entry name" value="WD40 repeat-like"/>
    <property type="match status" value="2"/>
</dbReference>
<reference evidence="4" key="1">
    <citation type="submission" date="2022-10" db="EMBL/GenBank/DDBJ databases">
        <title>Novel sulphate-reducing endosymbionts in the free-living metamonad Anaeramoeba.</title>
        <authorList>
            <person name="Jerlstrom-Hultqvist J."/>
            <person name="Cepicka I."/>
            <person name="Gallot-Lavallee L."/>
            <person name="Salas-Leiva D."/>
            <person name="Curtis B.A."/>
            <person name="Zahonova K."/>
            <person name="Pipaliya S."/>
            <person name="Dacks J."/>
            <person name="Roger A.J."/>
        </authorList>
    </citation>
    <scope>NUCLEOTIDE SEQUENCE</scope>
    <source>
        <strain evidence="4">BMAN</strain>
    </source>
</reference>
<organism evidence="4 5">
    <name type="scientific">Anaeramoeba ignava</name>
    <name type="common">Anaerobic marine amoeba</name>
    <dbReference type="NCBI Taxonomy" id="1746090"/>
    <lineage>
        <taxon>Eukaryota</taxon>
        <taxon>Metamonada</taxon>
        <taxon>Anaeramoebidae</taxon>
        <taxon>Anaeramoeba</taxon>
    </lineage>
</organism>
<keyword evidence="4" id="KW-0282">Flagellum</keyword>
<dbReference type="PANTHER" id="PTHR32215">
    <property type="entry name" value="CILIA- AND FLAGELLA-ASSOCIATED PROTEIN 57"/>
    <property type="match status" value="1"/>
</dbReference>
<protein>
    <submittedName>
        <fullName evidence="4">Cilia- and flagella-associated protein</fullName>
    </submittedName>
</protein>
<dbReference type="OrthoDB" id="10251741at2759"/>
<evidence type="ECO:0000313" key="4">
    <source>
        <dbReference type="EMBL" id="KAJ5073214.1"/>
    </source>
</evidence>
<feature type="compositionally biased region" description="Basic and acidic residues" evidence="3">
    <location>
        <begin position="233"/>
        <end position="246"/>
    </location>
</feature>
<evidence type="ECO:0000313" key="5">
    <source>
        <dbReference type="Proteomes" id="UP001149090"/>
    </source>
</evidence>
<dbReference type="Gene3D" id="2.130.10.10">
    <property type="entry name" value="YVTN repeat-like/Quinoprotein amine dehydrogenase"/>
    <property type="match status" value="2"/>
</dbReference>
<dbReference type="AlphaFoldDB" id="A0A9Q0RBZ4"/>
<feature type="repeat" description="WD" evidence="1">
    <location>
        <begin position="583"/>
        <end position="624"/>
    </location>
</feature>
<dbReference type="EMBL" id="JAPDFW010000076">
    <property type="protein sequence ID" value="KAJ5073214.1"/>
    <property type="molecule type" value="Genomic_DNA"/>
</dbReference>
<sequence length="1251" mass="146308">MKNFQKEKTIFEEKTQNSKILTPILARGLKNNMIEYTEDHTIIFISSTVIVEFNIENEKEKIISNESNREITAITRNKKQFSLSGINETNVLIIAERDETISRISILSLKNFKALQSISIPQNLFEFEIFSIVASKDSNHFACLASNTQNRIILMFFSFERFLNFVEIQKEKNPNSNSKNKSSSLSFNCSFRPKNISNLVNISVCGDGELNLFKFSDSGFKKTRILQSVPKLGKKEKEGKTKETGRTDGFSSSSSFSFGKPISHSWWDENRIIVGTETGNLVCVDLELINKPNYLKSQTKSKLGIDLIYHIDAIQENLITKKTKIQQIICHGNGLILVINGGFIQMLSKKMVDEKKRRDILSKEKEEVLSEQLKFVKQIRVKKPCYVDEFGTKIEKYFGEIENRKTSKINIKRIVESPKEGQMVLVVEEKTQNNEQNSLVFVRWTNFDLRVVEREEKSIPNFHCKKIVGVDCCLQRPVFITVSNDKTVKIWNYEDGKLVMTKEFAENPFSVSFHPSGLMALVGFSDKLRLFGIHLADMRIYKEFLIRKCEICSFSEGGQFFAAGNFNEVKIFSTWDHSQIACLKGHTSKITDIRWGARDLKIITCGSDGAIYVFDWMNAEQNREVENVVKISSYYCVEFAKKCGRIFAGGSPSVLREIDVRNGSIIKEMETEEVITDLVVSELNGLLFAGTERGRIKIFKMQNRETKEIKQKSNNSENEQQEYTYSDVQCLEEIGDLNIHHGSISQFALTPQEDKLISVSEDGSIFIFSIKNLANSTMREKEKDNQIVRNEILVSTRDLEEMEMEKNGLVMKIEDQRNETEHLLNLEKLRWRDERRKMKEENRKELEKKDLRHKKLKQAFEESKTKNKKEMEEMMQKNEQKQEVLLTRLNQSIQQEKKRIEELEKEKKEMEISHANQVKEMEKERKVGQNGMEEQLKKNEEIYRKKVQQLKDEQEEMKKQHEKMVKILEEDADEEIQHKLEKQKVLLENEREEKIVLKGDLGILKKKLQTAQHDVEMHVLSAKKMNQEKERLLNTLELLNKQCDVQKKEIEERNKTISDKNQRIEEMKQSIHELEKNSFVLDYKSKELKKQIEPKKAEIDQKNEIISNLEKEISTFEKLVENQKIGISDSELKIKSLNQEVNRKKEQIWVLKKKVENLIFDLKQTTEFIQNPSKLKKEMKEIYKKYLTESNEEINRNSKKELNQKENRNEEKINSLIKIIENLKKRIEENEKKFKKEKTKLIKENLDLIKK</sequence>
<proteinExistence type="predicted"/>
<feature type="region of interest" description="Disordered" evidence="3">
    <location>
        <begin position="231"/>
        <end position="252"/>
    </location>
</feature>
<accession>A0A9Q0RBZ4</accession>
<feature type="coiled-coil region" evidence="2">
    <location>
        <begin position="799"/>
        <end position="993"/>
    </location>
</feature>
<dbReference type="PROSITE" id="PS50082">
    <property type="entry name" value="WD_REPEATS_2"/>
    <property type="match status" value="2"/>
</dbReference>
<dbReference type="Proteomes" id="UP001149090">
    <property type="component" value="Unassembled WGS sequence"/>
</dbReference>
<dbReference type="InterPro" id="IPR052993">
    <property type="entry name" value="CFA-57"/>
</dbReference>
<keyword evidence="1" id="KW-0853">WD repeat</keyword>
<keyword evidence="4" id="KW-0966">Cell projection</keyword>
<comment type="caution">
    <text evidence="4">The sequence shown here is derived from an EMBL/GenBank/DDBJ whole genome shotgun (WGS) entry which is preliminary data.</text>
</comment>
<keyword evidence="4" id="KW-0969">Cilium</keyword>
<feature type="coiled-coil region" evidence="2">
    <location>
        <begin position="1022"/>
        <end position="1154"/>
    </location>
</feature>
<dbReference type="InterPro" id="IPR001680">
    <property type="entry name" value="WD40_rpt"/>
</dbReference>
<evidence type="ECO:0000256" key="3">
    <source>
        <dbReference type="SAM" id="MobiDB-lite"/>
    </source>
</evidence>
<dbReference type="InterPro" id="IPR015943">
    <property type="entry name" value="WD40/YVTN_repeat-like_dom_sf"/>
</dbReference>
<evidence type="ECO:0000256" key="2">
    <source>
        <dbReference type="SAM" id="Coils"/>
    </source>
</evidence>
<dbReference type="SMART" id="SM00320">
    <property type="entry name" value="WD40"/>
    <property type="match status" value="5"/>
</dbReference>
<gene>
    <name evidence="4" type="ORF">M0811_08896</name>
</gene>
<feature type="coiled-coil region" evidence="2">
    <location>
        <begin position="1191"/>
        <end position="1244"/>
    </location>
</feature>
<evidence type="ECO:0000256" key="1">
    <source>
        <dbReference type="PROSITE-ProRule" id="PRU00221"/>
    </source>
</evidence>
<dbReference type="InterPro" id="IPR036322">
    <property type="entry name" value="WD40_repeat_dom_sf"/>
</dbReference>
<name>A0A9Q0RBZ4_ANAIG</name>